<proteinExistence type="predicted"/>
<name>A0A232FC30_9HYME</name>
<dbReference type="PANTHER" id="PTHR11012:SF48">
    <property type="entry name" value="CHK KINASE-LIKE DOMAIN-CONTAINING PROTEIN-RELATED"/>
    <property type="match status" value="1"/>
</dbReference>
<dbReference type="Gene3D" id="3.90.1200.10">
    <property type="match status" value="1"/>
</dbReference>
<accession>A0A232FC30</accession>
<evidence type="ECO:0000313" key="2">
    <source>
        <dbReference type="EMBL" id="OXU28394.1"/>
    </source>
</evidence>
<dbReference type="Pfam" id="PF02958">
    <property type="entry name" value="EcKL"/>
    <property type="match status" value="1"/>
</dbReference>
<dbReference type="SMART" id="SM00587">
    <property type="entry name" value="CHK"/>
    <property type="match status" value="1"/>
</dbReference>
<feature type="domain" description="CHK kinase-like" evidence="1">
    <location>
        <begin position="125"/>
        <end position="312"/>
    </location>
</feature>
<dbReference type="EMBL" id="NNAY01000437">
    <property type="protein sequence ID" value="OXU28394.1"/>
    <property type="molecule type" value="Genomic_DNA"/>
</dbReference>
<dbReference type="InterPro" id="IPR011009">
    <property type="entry name" value="Kinase-like_dom_sf"/>
</dbReference>
<dbReference type="InterPro" id="IPR004119">
    <property type="entry name" value="EcKL"/>
</dbReference>
<protein>
    <recommendedName>
        <fullName evidence="1">CHK kinase-like domain-containing protein</fullName>
    </recommendedName>
</protein>
<gene>
    <name evidence="2" type="ORF">TSAR_013522</name>
</gene>
<evidence type="ECO:0000313" key="3">
    <source>
        <dbReference type="Proteomes" id="UP000215335"/>
    </source>
</evidence>
<sequence>MLQTSSSSRSSHRGLTVQEVTTLISDAFPSKNLEVVNFSLKPFSSDKLGYLGVHELLTVESRERDGDIKSLTFFVKSVAPTCNDFDLMIFREEANFFGKVVPRLLWNESEEFWAAKCYLARDDLMVLEDLRSEGFKVNSCLLQDCQLRGAMVSIARFHAASMLLEWKSREPLNKVYPGFFKEKVFINDGGFAWKWLLTGIEVAEAVALKLGLEPKHASAAYHIMLESVKPSKDQRNVLCHGDLWSNNMLFKESEEDGTSCCKLVDFQLVGYACYTIDVMQLLHLNTNATTRQRLERELIQLYHSVLAENLRKGGLEENRIIGLEEIFRDTESKRICGIVAAVQYFPIALLNKELALEYCRDVNKLEEYMYSSRKDFVFRAMTLDENYRVRVEESVRELSEFMQNNINLTRVTRTIISSLIAEILPSKQLTFTKFQVKPFSS</sequence>
<organism evidence="2 3">
    <name type="scientific">Trichomalopsis sarcophagae</name>
    <dbReference type="NCBI Taxonomy" id="543379"/>
    <lineage>
        <taxon>Eukaryota</taxon>
        <taxon>Metazoa</taxon>
        <taxon>Ecdysozoa</taxon>
        <taxon>Arthropoda</taxon>
        <taxon>Hexapoda</taxon>
        <taxon>Insecta</taxon>
        <taxon>Pterygota</taxon>
        <taxon>Neoptera</taxon>
        <taxon>Endopterygota</taxon>
        <taxon>Hymenoptera</taxon>
        <taxon>Apocrita</taxon>
        <taxon>Proctotrupomorpha</taxon>
        <taxon>Chalcidoidea</taxon>
        <taxon>Pteromalidae</taxon>
        <taxon>Pteromalinae</taxon>
        <taxon>Trichomalopsis</taxon>
    </lineage>
</organism>
<dbReference type="OrthoDB" id="6334212at2759"/>
<dbReference type="PANTHER" id="PTHR11012">
    <property type="entry name" value="PROTEIN KINASE-LIKE DOMAIN-CONTAINING"/>
    <property type="match status" value="1"/>
</dbReference>
<comment type="caution">
    <text evidence="2">The sequence shown here is derived from an EMBL/GenBank/DDBJ whole genome shotgun (WGS) entry which is preliminary data.</text>
</comment>
<evidence type="ECO:0000259" key="1">
    <source>
        <dbReference type="SMART" id="SM00587"/>
    </source>
</evidence>
<dbReference type="AlphaFoldDB" id="A0A232FC30"/>
<dbReference type="InterPro" id="IPR015897">
    <property type="entry name" value="CHK_kinase-like"/>
</dbReference>
<reference evidence="2 3" key="1">
    <citation type="journal article" date="2017" name="Curr. Biol.">
        <title>The Evolution of Venom by Co-option of Single-Copy Genes.</title>
        <authorList>
            <person name="Martinson E.O."/>
            <person name="Mrinalini"/>
            <person name="Kelkar Y.D."/>
            <person name="Chang C.H."/>
            <person name="Werren J.H."/>
        </authorList>
    </citation>
    <scope>NUCLEOTIDE SEQUENCE [LARGE SCALE GENOMIC DNA]</scope>
    <source>
        <strain evidence="2 3">Alberta</strain>
        <tissue evidence="2">Whole body</tissue>
    </source>
</reference>
<dbReference type="STRING" id="543379.A0A232FC30"/>
<dbReference type="SUPFAM" id="SSF56112">
    <property type="entry name" value="Protein kinase-like (PK-like)"/>
    <property type="match status" value="1"/>
</dbReference>
<dbReference type="Proteomes" id="UP000215335">
    <property type="component" value="Unassembled WGS sequence"/>
</dbReference>
<keyword evidence="3" id="KW-1185">Reference proteome</keyword>